<dbReference type="InterPro" id="IPR016035">
    <property type="entry name" value="Acyl_Trfase/lysoPLipase"/>
</dbReference>
<dbReference type="AlphaFoldDB" id="A0A418XQ64"/>
<sequence length="359" mass="39596">MSAIQIKFPALTLKAGPQAFARIRDTGLRPADVGILPGAAGGPKALGIQGLDLALFGDWLPRAPRERALIGASIGSWRFASACLPNAAQGIRRLGELYTEQRFAKGVSMAEVSRSCSRMLDELLDGQDSHILSNPHYRLNVMVVKSLGLLAHDRRGALGLGLSSVIGNNLLGRPRLAKHFERVILHDARLPPPLAALNDFPSRYLHLDTSNLRHALLASGSIPMVMEGVRDIPGAGAGTYRDGGLLDYHLDLPYSGSDVVLYPHFTDKVIPGWFDKGLPWRRADITRLQNVLLLAPSREYLARLPHGKLPDRKDFSRYLGDDAGRERYWHKAMDESRRLGDEFLELVDNDRLDAQLQAL</sequence>
<dbReference type="OrthoDB" id="8586159at2"/>
<proteinExistence type="predicted"/>
<keyword evidence="2" id="KW-1185">Reference proteome</keyword>
<accession>A0A418XQ64</accession>
<comment type="caution">
    <text evidence="1">The sequence shown here is derived from an EMBL/GenBank/DDBJ whole genome shotgun (WGS) entry which is preliminary data.</text>
</comment>
<gene>
    <name evidence="1" type="ORF">D3879_00080</name>
</gene>
<dbReference type="SUPFAM" id="SSF52151">
    <property type="entry name" value="FabD/lysophospholipase-like"/>
    <property type="match status" value="1"/>
</dbReference>
<name>A0A418XQ64_9PSED</name>
<organism evidence="1 2">
    <name type="scientific">Pseudomonas cavernicola</name>
    <dbReference type="NCBI Taxonomy" id="2320866"/>
    <lineage>
        <taxon>Bacteria</taxon>
        <taxon>Pseudomonadati</taxon>
        <taxon>Pseudomonadota</taxon>
        <taxon>Gammaproteobacteria</taxon>
        <taxon>Pseudomonadales</taxon>
        <taxon>Pseudomonadaceae</taxon>
        <taxon>Pseudomonas</taxon>
    </lineage>
</organism>
<evidence type="ECO:0000313" key="1">
    <source>
        <dbReference type="EMBL" id="RJG14588.1"/>
    </source>
</evidence>
<dbReference type="Proteomes" id="UP000284021">
    <property type="component" value="Unassembled WGS sequence"/>
</dbReference>
<protein>
    <submittedName>
        <fullName evidence="1">Patatin-like phospholipase family protein</fullName>
    </submittedName>
</protein>
<dbReference type="RefSeq" id="WP_119952114.1">
    <property type="nucleotide sequence ID" value="NZ_QYUR01000001.1"/>
</dbReference>
<evidence type="ECO:0000313" key="2">
    <source>
        <dbReference type="Proteomes" id="UP000284021"/>
    </source>
</evidence>
<reference evidence="1 2" key="1">
    <citation type="submission" date="2018-09" db="EMBL/GenBank/DDBJ databases">
        <authorList>
            <person name="Zhu H."/>
        </authorList>
    </citation>
    <scope>NUCLEOTIDE SEQUENCE [LARGE SCALE GENOMIC DNA]</scope>
    <source>
        <strain evidence="1 2">K1S02-6</strain>
    </source>
</reference>
<dbReference type="EMBL" id="QYUR01000001">
    <property type="protein sequence ID" value="RJG14588.1"/>
    <property type="molecule type" value="Genomic_DNA"/>
</dbReference>